<organism evidence="4">
    <name type="scientific">Amphimedon queenslandica</name>
    <name type="common">Sponge</name>
    <dbReference type="NCBI Taxonomy" id="400682"/>
    <lineage>
        <taxon>Eukaryota</taxon>
        <taxon>Metazoa</taxon>
        <taxon>Porifera</taxon>
        <taxon>Demospongiae</taxon>
        <taxon>Heteroscleromorpha</taxon>
        <taxon>Haplosclerida</taxon>
        <taxon>Niphatidae</taxon>
        <taxon>Amphimedon</taxon>
    </lineage>
</organism>
<keyword evidence="1" id="KW-0687">Ribonucleoprotein</keyword>
<dbReference type="EnsemblMetazoa" id="Aqu2.1.18703_001">
    <property type="protein sequence ID" value="Aqu2.1.18703_001"/>
    <property type="gene ID" value="Aqu2.1.18703"/>
</dbReference>
<comment type="similarity">
    <text evidence="1">Belongs to the HEATR1/UTP10 family.</text>
</comment>
<name>A0A1X7TUJ0_AMPQE</name>
<evidence type="ECO:0000256" key="2">
    <source>
        <dbReference type="SAM" id="MobiDB-lite"/>
    </source>
</evidence>
<accession>A0A1X7TUJ0</accession>
<dbReference type="SUPFAM" id="SSF48371">
    <property type="entry name" value="ARM repeat"/>
    <property type="match status" value="1"/>
</dbReference>
<dbReference type="InterPro" id="IPR056473">
    <property type="entry name" value="HEAT_Utp10/HEAT1"/>
</dbReference>
<dbReference type="STRING" id="400682.A0A1X7TUJ0"/>
<evidence type="ECO:0000313" key="4">
    <source>
        <dbReference type="EnsemblMetazoa" id="Aqu2.1.18703_001"/>
    </source>
</evidence>
<dbReference type="InterPro" id="IPR040191">
    <property type="entry name" value="UTP10"/>
</dbReference>
<feature type="domain" description="Utp10/HEAT1 HEAT-repeats" evidence="3">
    <location>
        <begin position="1021"/>
        <end position="1225"/>
    </location>
</feature>
<dbReference type="GO" id="GO:0032040">
    <property type="term" value="C:small-subunit processome"/>
    <property type="evidence" value="ECO:0007669"/>
    <property type="project" value="TreeGrafter"/>
</dbReference>
<comment type="function">
    <text evidence="1">Involved in nucleolar processing of pre-18S ribosomal RNA.</text>
</comment>
<keyword evidence="1" id="KW-0698">rRNA processing</keyword>
<keyword evidence="1" id="KW-0539">Nucleus</keyword>
<dbReference type="GO" id="GO:0034455">
    <property type="term" value="C:t-UTP complex"/>
    <property type="evidence" value="ECO:0007669"/>
    <property type="project" value="TreeGrafter"/>
</dbReference>
<proteinExistence type="inferred from homology"/>
<keyword evidence="1" id="KW-0690">Ribosome biogenesis</keyword>
<reference evidence="4" key="1">
    <citation type="submission" date="2017-05" db="UniProtKB">
        <authorList>
            <consortium name="EnsemblMetazoa"/>
        </authorList>
    </citation>
    <scope>IDENTIFICATION</scope>
</reference>
<dbReference type="GO" id="GO:0030515">
    <property type="term" value="F:snoRNA binding"/>
    <property type="evidence" value="ECO:0007669"/>
    <property type="project" value="TreeGrafter"/>
</dbReference>
<dbReference type="PANTHER" id="PTHR13457">
    <property type="entry name" value="BAP28"/>
    <property type="match status" value="1"/>
</dbReference>
<dbReference type="GO" id="GO:0000462">
    <property type="term" value="P:maturation of SSU-rRNA from tricistronic rRNA transcript (SSU-rRNA, 5.8S rRNA, LSU-rRNA)"/>
    <property type="evidence" value="ECO:0007669"/>
    <property type="project" value="TreeGrafter"/>
</dbReference>
<sequence>MICRKYPSVMDAVFAEEKKGDRKKMIEKFVSLFLPGTYHELSLNNDVLNFYHHDTSVRLSAVKSLKSTIIDGRGTSSPHHSYDDNFFSSVLLSRLSDDEPTVVKAVLDMGEEVLLKHVDKTELLNSLQKISHHKSQNWIPCIQSILSILSSKSFCDAYTVDALVLVILQLLTLDYHWKDQYMSLLDIIATSYLSVNNQTLFSGLSLLLKGWSVHSSLSLDEFVQLQEKLISHLAERLVAMETDRFNQMVDDLLSLLSDDFTIFNNQLLHFLIIPLLGHALQIRGHALHLSLALKLVKYLQKFSSILSSSLPSNVHLMPVLNVILSHVVQKKMKSLIGGCHTHLLLWLINILIDCTVSPTELPPSLWLHPPVLSPSPSSTNDEKYYFITFILFSLLTDSSDSKLTTPVTDLSKSLLQKLFKVHFQGRGSLLRFLAMIWTAPTDSNNTKGASNGLLITEVTQVRALRIARAYLHSLDHEATIAMLSAYCPVVSSLLLPLSSPNTLIRKGAYHCIEALYSSATVSQPEDKLTQIYSSCPLLHLLDYLTTCKVSITTDPIGLQLVLQSLYSSTEDGNRRGTFPRLAPPDVPPSAKKRRGKKAESLEEGERVREAIVESLLLMIVGLERGPLYMINQLLSILSGVDIKCKLSGLLKLMKELIQKVKEHDEHTMDTNKEFSSYPLSPIESHCVQSLVQCYTPVVASWLETEPDAFEVFLSLLSSSISLSPTVPSLAALAVNQITPQFYSSLSTVQSQQSILHSVLSLMIVSSSSGLTLTAKQCLQQLPLSSEVLIAELLLEEDKLKPKEIDSSAGPATKKRKSKSHSIKADDGPKGDALLPWKRVTALLEVMTVLSERMGTESHAMVPPLFLFLLWSFEARETSKEDSLDYTQQLVLSNLLKIYNILGDKGCRELLPEESFNVEQVVQCLRHSLNPQTQHLSLLLLSTTASIYPDRILHNLMPVFAFMGSSLLRQDDSYTFDVINKTLESIVPTLVKSNFSSYSTKKTKRQSLSAVKQGSANPLHWSMAEVLRVFIDAVPHVPDHRRLPLLSHLIRITTPSHSLYLAIGLMIEKATIHHGMDSLPMLPKDELRLTVRLAQEFSICDQLNSLSQLLQYCREHLPQDKPGSKGLRSLSPDACLIFDVRLHSLEKLRSFRSTVVSVTSLILEKMKKEGNNEEIEMNHELIMNILQECLYYINALNKYKGSSSGDAPTIKYWDSLIDKVKDLIDKLVLLLSETDFLNVLLQLTDTDSTSRKAIMVLTKKLEDKKWTITPEQNRCLKVRVKLNLIISILFNSVPHIVGGTIGHTHHI</sequence>
<dbReference type="InParanoid" id="A0A1X7TUJ0"/>
<dbReference type="InterPro" id="IPR016024">
    <property type="entry name" value="ARM-type_fold"/>
</dbReference>
<dbReference type="PANTHER" id="PTHR13457:SF1">
    <property type="entry name" value="HEAT REPEAT-CONTAINING PROTEIN 1"/>
    <property type="match status" value="1"/>
</dbReference>
<dbReference type="GO" id="GO:0030686">
    <property type="term" value="C:90S preribosome"/>
    <property type="evidence" value="ECO:0007669"/>
    <property type="project" value="TreeGrafter"/>
</dbReference>
<dbReference type="Pfam" id="PF23243">
    <property type="entry name" value="HEAT_HEATR1"/>
    <property type="match status" value="1"/>
</dbReference>
<dbReference type="GO" id="GO:0045943">
    <property type="term" value="P:positive regulation of transcription by RNA polymerase I"/>
    <property type="evidence" value="ECO:0007669"/>
    <property type="project" value="TreeGrafter"/>
</dbReference>
<evidence type="ECO:0000259" key="3">
    <source>
        <dbReference type="Pfam" id="PF23243"/>
    </source>
</evidence>
<feature type="region of interest" description="Disordered" evidence="2">
    <location>
        <begin position="570"/>
        <end position="603"/>
    </location>
</feature>
<feature type="region of interest" description="Disordered" evidence="2">
    <location>
        <begin position="803"/>
        <end position="829"/>
    </location>
</feature>
<feature type="compositionally biased region" description="Basic residues" evidence="2">
    <location>
        <begin position="812"/>
        <end position="821"/>
    </location>
</feature>
<protein>
    <recommendedName>
        <fullName evidence="1">HEAT repeat-containing protein 1</fullName>
    </recommendedName>
</protein>
<comment type="subcellular location">
    <subcellularLocation>
        <location evidence="1">Nucleus</location>
        <location evidence="1">Nucleolus</location>
    </subcellularLocation>
</comment>
<evidence type="ECO:0000256" key="1">
    <source>
        <dbReference type="RuleBase" id="RU367065"/>
    </source>
</evidence>
<dbReference type="OrthoDB" id="31183at2759"/>